<dbReference type="Pfam" id="PF13912">
    <property type="entry name" value="zf-C2H2_6"/>
    <property type="match status" value="1"/>
</dbReference>
<organism evidence="14 15">
    <name type="scientific">Pleurodeles waltl</name>
    <name type="common">Iberian ribbed newt</name>
    <dbReference type="NCBI Taxonomy" id="8319"/>
    <lineage>
        <taxon>Eukaryota</taxon>
        <taxon>Metazoa</taxon>
        <taxon>Chordata</taxon>
        <taxon>Craniata</taxon>
        <taxon>Vertebrata</taxon>
        <taxon>Euteleostomi</taxon>
        <taxon>Amphibia</taxon>
        <taxon>Batrachia</taxon>
        <taxon>Caudata</taxon>
        <taxon>Salamandroidea</taxon>
        <taxon>Salamandridae</taxon>
        <taxon>Pleurodelinae</taxon>
        <taxon>Pleurodeles</taxon>
    </lineage>
</organism>
<evidence type="ECO:0000256" key="9">
    <source>
        <dbReference type="ARBA" id="ARBA00023163"/>
    </source>
</evidence>
<evidence type="ECO:0000313" key="15">
    <source>
        <dbReference type="Proteomes" id="UP001066276"/>
    </source>
</evidence>
<dbReference type="PROSITE" id="PS00028">
    <property type="entry name" value="ZINC_FINGER_C2H2_1"/>
    <property type="match status" value="6"/>
</dbReference>
<comment type="caution">
    <text evidence="14">The sequence shown here is derived from an EMBL/GenBank/DDBJ whole genome shotgun (WGS) entry which is preliminary data.</text>
</comment>
<evidence type="ECO:0000256" key="4">
    <source>
        <dbReference type="ARBA" id="ARBA00022737"/>
    </source>
</evidence>
<keyword evidence="4" id="KW-0677">Repeat</keyword>
<dbReference type="Proteomes" id="UP001066276">
    <property type="component" value="Chromosome 8"/>
</dbReference>
<dbReference type="PANTHER" id="PTHR24381:SF455">
    <property type="entry name" value="RB-ASSOCIATED KRAB ZINC FINGER PROTEIN-RELATED"/>
    <property type="match status" value="1"/>
</dbReference>
<keyword evidence="6" id="KW-0862">Zinc</keyword>
<feature type="domain" description="C2H2-type" evidence="12">
    <location>
        <begin position="282"/>
        <end position="309"/>
    </location>
</feature>
<evidence type="ECO:0000256" key="11">
    <source>
        <dbReference type="PROSITE-ProRule" id="PRU00042"/>
    </source>
</evidence>
<feature type="domain" description="C2H2-type" evidence="12">
    <location>
        <begin position="175"/>
        <end position="202"/>
    </location>
</feature>
<comment type="similarity">
    <text evidence="2">Belongs to the krueppel C2H2-type zinc-finger protein family.</text>
</comment>
<dbReference type="SMART" id="SM00349">
    <property type="entry name" value="KRAB"/>
    <property type="match status" value="1"/>
</dbReference>
<keyword evidence="7" id="KW-0805">Transcription regulation</keyword>
<accession>A0AAV7NSM4</accession>
<evidence type="ECO:0000259" key="12">
    <source>
        <dbReference type="PROSITE" id="PS50157"/>
    </source>
</evidence>
<feature type="domain" description="C2H2-type" evidence="12">
    <location>
        <begin position="310"/>
        <end position="337"/>
    </location>
</feature>
<dbReference type="Gene3D" id="3.30.160.60">
    <property type="entry name" value="Classic Zinc Finger"/>
    <property type="match status" value="6"/>
</dbReference>
<evidence type="ECO:0000256" key="6">
    <source>
        <dbReference type="ARBA" id="ARBA00022833"/>
    </source>
</evidence>
<evidence type="ECO:0000256" key="3">
    <source>
        <dbReference type="ARBA" id="ARBA00022723"/>
    </source>
</evidence>
<evidence type="ECO:0000256" key="8">
    <source>
        <dbReference type="ARBA" id="ARBA00023125"/>
    </source>
</evidence>
<keyword evidence="15" id="KW-1185">Reference proteome</keyword>
<evidence type="ECO:0000259" key="13">
    <source>
        <dbReference type="PROSITE" id="PS50805"/>
    </source>
</evidence>
<protein>
    <submittedName>
        <fullName evidence="14">Uncharacterized protein</fullName>
    </submittedName>
</protein>
<keyword evidence="10" id="KW-0539">Nucleus</keyword>
<proteinExistence type="inferred from homology"/>
<evidence type="ECO:0000256" key="7">
    <source>
        <dbReference type="ARBA" id="ARBA00023015"/>
    </source>
</evidence>
<keyword evidence="3" id="KW-0479">Metal-binding</keyword>
<keyword evidence="9" id="KW-0804">Transcription</keyword>
<dbReference type="EMBL" id="JANPWB010000012">
    <property type="protein sequence ID" value="KAJ1118087.1"/>
    <property type="molecule type" value="Genomic_DNA"/>
</dbReference>
<evidence type="ECO:0000256" key="2">
    <source>
        <dbReference type="ARBA" id="ARBA00006991"/>
    </source>
</evidence>
<feature type="domain" description="C2H2-type" evidence="12">
    <location>
        <begin position="366"/>
        <end position="393"/>
    </location>
</feature>
<feature type="domain" description="C2H2-type" evidence="12">
    <location>
        <begin position="338"/>
        <end position="365"/>
    </location>
</feature>
<dbReference type="SUPFAM" id="SSF57667">
    <property type="entry name" value="beta-beta-alpha zinc fingers"/>
    <property type="match status" value="4"/>
</dbReference>
<dbReference type="AlphaFoldDB" id="A0AAV7NSM4"/>
<dbReference type="SUPFAM" id="SSF109640">
    <property type="entry name" value="KRAB domain (Kruppel-associated box)"/>
    <property type="match status" value="1"/>
</dbReference>
<dbReference type="Gene3D" id="6.10.140.140">
    <property type="match status" value="1"/>
</dbReference>
<dbReference type="GO" id="GO:0008270">
    <property type="term" value="F:zinc ion binding"/>
    <property type="evidence" value="ECO:0007669"/>
    <property type="project" value="UniProtKB-KW"/>
</dbReference>
<evidence type="ECO:0000313" key="14">
    <source>
        <dbReference type="EMBL" id="KAJ1118087.1"/>
    </source>
</evidence>
<keyword evidence="8" id="KW-0238">DNA-binding</keyword>
<dbReference type="PROSITE" id="PS50157">
    <property type="entry name" value="ZINC_FINGER_C2H2_2"/>
    <property type="match status" value="6"/>
</dbReference>
<dbReference type="InterPro" id="IPR036236">
    <property type="entry name" value="Znf_C2H2_sf"/>
</dbReference>
<dbReference type="FunFam" id="3.30.160.60:FF:000624">
    <property type="entry name" value="zinc finger protein 697"/>
    <property type="match status" value="1"/>
</dbReference>
<dbReference type="GO" id="GO:0000981">
    <property type="term" value="F:DNA-binding transcription factor activity, RNA polymerase II-specific"/>
    <property type="evidence" value="ECO:0007669"/>
    <property type="project" value="TreeGrafter"/>
</dbReference>
<evidence type="ECO:0000256" key="1">
    <source>
        <dbReference type="ARBA" id="ARBA00004123"/>
    </source>
</evidence>
<dbReference type="InterPro" id="IPR036051">
    <property type="entry name" value="KRAB_dom_sf"/>
</dbReference>
<evidence type="ECO:0000256" key="5">
    <source>
        <dbReference type="ARBA" id="ARBA00022771"/>
    </source>
</evidence>
<gene>
    <name evidence="14" type="ORF">NDU88_006282</name>
</gene>
<dbReference type="PANTHER" id="PTHR24381">
    <property type="entry name" value="ZINC FINGER PROTEIN"/>
    <property type="match status" value="1"/>
</dbReference>
<dbReference type="GO" id="GO:0005634">
    <property type="term" value="C:nucleus"/>
    <property type="evidence" value="ECO:0007669"/>
    <property type="project" value="UniProtKB-SubCell"/>
</dbReference>
<dbReference type="Pfam" id="PF00096">
    <property type="entry name" value="zf-C2H2"/>
    <property type="match status" value="4"/>
</dbReference>
<comment type="subcellular location">
    <subcellularLocation>
        <location evidence="1">Nucleus</location>
    </subcellularLocation>
</comment>
<dbReference type="FunFam" id="3.30.160.60:FF:000358">
    <property type="entry name" value="zinc finger protein 24"/>
    <property type="match status" value="1"/>
</dbReference>
<dbReference type="FunFam" id="3.30.160.60:FF:000003">
    <property type="entry name" value="Zinc finger protein 3 homolog"/>
    <property type="match status" value="1"/>
</dbReference>
<dbReference type="Pfam" id="PF01352">
    <property type="entry name" value="KRAB"/>
    <property type="match status" value="1"/>
</dbReference>
<sequence length="404" mass="46888">MEKKCPGRISNQGTLTFEDVAVYFSEEEWAILEEWQKELYKNVMQENYETLISLDCRLLKPDILKMINEGEDPYLRSGNSSVKPGHMAERGIHTEQSPATLNIHSSSIDSCNVPHCSKVVTTVKSELEAKRSISVDRKPSEWNLRKVPVTEKKVSNLRLREQIVQLRTQTEGRPHKCTECEKSFFKKSHLTAHKKTHEEKPLQICIKCEQGVCICSSEGDVPTKGRKGKRRYVRKRLKKSISTLPRFGFRKKPYKCDECDRCFSFLSELHVHSRCHTGERPFKCTFCDRSYSRSAQLTEHMRVHTGERPFACHVCGSTFMYYSALRNHLIVHSELKPYRCADCGNCYSRSRSLVIHQRTHTGEKPYTCMQCNRSFSHSSNFLMHQRVHRGEKPYSKKKKQEAAE</sequence>
<keyword evidence="5 11" id="KW-0863">Zinc-finger</keyword>
<dbReference type="InterPro" id="IPR013087">
    <property type="entry name" value="Znf_C2H2_type"/>
</dbReference>
<dbReference type="SMART" id="SM00355">
    <property type="entry name" value="ZnF_C2H2"/>
    <property type="match status" value="6"/>
</dbReference>
<name>A0AAV7NSM4_PLEWA</name>
<dbReference type="FunFam" id="3.30.160.60:FF:000812">
    <property type="entry name" value="zinc finger protein 23 isoform X2"/>
    <property type="match status" value="1"/>
</dbReference>
<dbReference type="PROSITE" id="PS50805">
    <property type="entry name" value="KRAB"/>
    <property type="match status" value="1"/>
</dbReference>
<dbReference type="InterPro" id="IPR001909">
    <property type="entry name" value="KRAB"/>
</dbReference>
<feature type="domain" description="KRAB" evidence="13">
    <location>
        <begin position="15"/>
        <end position="86"/>
    </location>
</feature>
<dbReference type="FunFam" id="3.30.160.60:FF:003017">
    <property type="entry name" value="Si:cabz01054396.2"/>
    <property type="match status" value="1"/>
</dbReference>
<dbReference type="FunFam" id="3.30.160.60:FF:000706">
    <property type="entry name" value="Zinc finger protein"/>
    <property type="match status" value="1"/>
</dbReference>
<dbReference type="GO" id="GO:0000977">
    <property type="term" value="F:RNA polymerase II transcription regulatory region sequence-specific DNA binding"/>
    <property type="evidence" value="ECO:0007669"/>
    <property type="project" value="TreeGrafter"/>
</dbReference>
<feature type="domain" description="C2H2-type" evidence="12">
    <location>
        <begin position="254"/>
        <end position="281"/>
    </location>
</feature>
<dbReference type="CDD" id="cd07765">
    <property type="entry name" value="KRAB_A-box"/>
    <property type="match status" value="1"/>
</dbReference>
<evidence type="ECO:0000256" key="10">
    <source>
        <dbReference type="ARBA" id="ARBA00023242"/>
    </source>
</evidence>
<reference evidence="14" key="1">
    <citation type="journal article" date="2022" name="bioRxiv">
        <title>Sequencing and chromosome-scale assembly of the giantPleurodeles waltlgenome.</title>
        <authorList>
            <person name="Brown T."/>
            <person name="Elewa A."/>
            <person name="Iarovenko S."/>
            <person name="Subramanian E."/>
            <person name="Araus A.J."/>
            <person name="Petzold A."/>
            <person name="Susuki M."/>
            <person name="Suzuki K.-i.T."/>
            <person name="Hayashi T."/>
            <person name="Toyoda A."/>
            <person name="Oliveira C."/>
            <person name="Osipova E."/>
            <person name="Leigh N.D."/>
            <person name="Simon A."/>
            <person name="Yun M.H."/>
        </authorList>
    </citation>
    <scope>NUCLEOTIDE SEQUENCE</scope>
    <source>
        <strain evidence="14">20211129_DDA</strain>
        <tissue evidence="14">Liver</tissue>
    </source>
</reference>